<dbReference type="SMART" id="SM00044">
    <property type="entry name" value="CYCc"/>
    <property type="match status" value="1"/>
</dbReference>
<dbReference type="PANTHER" id="PTHR11920">
    <property type="entry name" value="GUANYLYL CYCLASE"/>
    <property type="match status" value="1"/>
</dbReference>
<dbReference type="InterPro" id="IPR029787">
    <property type="entry name" value="Nucleotide_cyclase"/>
</dbReference>
<evidence type="ECO:0000256" key="2">
    <source>
        <dbReference type="ARBA" id="ARBA00004236"/>
    </source>
</evidence>
<dbReference type="CDD" id="cd00130">
    <property type="entry name" value="PAS"/>
    <property type="match status" value="1"/>
</dbReference>
<dbReference type="GO" id="GO:0004383">
    <property type="term" value="F:guanylate cyclase activity"/>
    <property type="evidence" value="ECO:0007669"/>
    <property type="project" value="TreeGrafter"/>
</dbReference>
<comment type="similarity">
    <text evidence="11">Belongs to the adenylyl cyclase class-4/guanylyl cyclase family.</text>
</comment>
<sequence length="936" mass="104029">MAAQLEDGKPGNREPPIVVKDSEGPQVGQVGLLSSLSGSRAALRASQTEVAQLEQTAVDKFATDLFDLEQHEQTERVVEQTREPPRVRQLKQTTAFEDTVTVTSDDPETAESDGEIDADDTEAAEKYAARQQKAVKAMFAQLRNEASVIDESVQRAETEVIRKTREAFQIMQNDRSIMRQTELQRIDFEAAEQAHVTLLAARRERKIGKIAQRKIMRDTKARDTQIISLELANSQLDIINQTLRYKRRLYDGKVEMLESTHAKQRRQLPQGHERRLACDKQLLQMEMMQIKDDVIRQSMQKKFRMRTQHQKGVDKRVADQLLAFQAVELRQAKEEYELDIFQFEADASIIARNLGSVNSLEVQQTRELNAEKERLLILREESKQAVLRDHHEEKMRRTTHNHRLKTRKIKSFLDKEVKAAAVALGAIDSSRSVSAFGTGSNSIQQSGHTSGLQSPQKSRLGSRSGSQDSVRTGDSYLSTDTANSAELDELNVDEDDAVAALASSIKDLITSQRKARQELRKVNKLAADKTTQAADEKRAQLLAQHGPELEQLAMAQQLELSTLRALQEKEMAMEESVHDAEANALLERKTLNFVLNAVGDGIINMTPAGRVTRINQAVAIMFGYDSEEVVGRDIRMIVPIKTSKNGKGVVVLGQRMDGTRFPCHVTVSEVVGEGVHLFTAILRDITHERAEAAKAAAVEQARQLELQAAKNQADDLLQRMFPASVASQLLSGVTVVPQDFNHSTVFFSDIVGFTEIASRCSAIQMVDFFNDLYTGFDAIISQYDAYKVETIGDCYMVVSGCPKPNGDLHAGEIARMALHLVSAVPNIRFKGQPDLRISIRVGICSGPVAAGVVGNRMPRYCLFGNTVNVASRMESNGAGMHIQCAESTFTALQRLGGYKMQRRGEGIDIKGKGKMQTYWLTSKEGFDHVAPSPTAV</sequence>
<dbReference type="PANTHER" id="PTHR11920:SF335">
    <property type="entry name" value="GUANYLATE CYCLASE"/>
    <property type="match status" value="1"/>
</dbReference>
<dbReference type="GO" id="GO:0001653">
    <property type="term" value="F:peptide receptor activity"/>
    <property type="evidence" value="ECO:0007669"/>
    <property type="project" value="TreeGrafter"/>
</dbReference>
<evidence type="ECO:0000256" key="12">
    <source>
        <dbReference type="SAM" id="Coils"/>
    </source>
</evidence>
<comment type="caution">
    <text evidence="16">The sequence shown here is derived from an EMBL/GenBank/DDBJ whole genome shotgun (WGS) entry which is preliminary data.</text>
</comment>
<evidence type="ECO:0000256" key="7">
    <source>
        <dbReference type="ARBA" id="ARBA00022989"/>
    </source>
</evidence>
<feature type="domain" description="PAS" evidence="14">
    <location>
        <begin position="587"/>
        <end position="632"/>
    </location>
</feature>
<dbReference type="Gene3D" id="3.30.450.20">
    <property type="entry name" value="PAS domain"/>
    <property type="match status" value="1"/>
</dbReference>
<name>A0AAD5TRS7_9FUNG</name>
<dbReference type="InterPro" id="IPR035965">
    <property type="entry name" value="PAS-like_dom_sf"/>
</dbReference>
<dbReference type="FunFam" id="3.30.70.1230:FF:000050">
    <property type="entry name" value="Guanylate cyclase"/>
    <property type="match status" value="1"/>
</dbReference>
<accession>A0AAD5TRS7</accession>
<keyword evidence="10 11" id="KW-0456">Lyase</keyword>
<keyword evidence="17" id="KW-1185">Reference proteome</keyword>
<feature type="coiled-coil region" evidence="12">
    <location>
        <begin position="687"/>
        <end position="719"/>
    </location>
</feature>
<dbReference type="AlphaFoldDB" id="A0AAD5TRS7"/>
<dbReference type="EMBL" id="JADGJQ010000006">
    <property type="protein sequence ID" value="KAJ3183387.1"/>
    <property type="molecule type" value="Genomic_DNA"/>
</dbReference>
<dbReference type="GO" id="GO:0005886">
    <property type="term" value="C:plasma membrane"/>
    <property type="evidence" value="ECO:0007669"/>
    <property type="project" value="UniProtKB-SubCell"/>
</dbReference>
<keyword evidence="5" id="KW-0732">Signal</keyword>
<keyword evidence="6" id="KW-0547">Nucleotide-binding</keyword>
<feature type="region of interest" description="Disordered" evidence="13">
    <location>
        <begin position="1"/>
        <end position="30"/>
    </location>
</feature>
<organism evidence="16 17">
    <name type="scientific">Geranomyces variabilis</name>
    <dbReference type="NCBI Taxonomy" id="109894"/>
    <lineage>
        <taxon>Eukaryota</taxon>
        <taxon>Fungi</taxon>
        <taxon>Fungi incertae sedis</taxon>
        <taxon>Chytridiomycota</taxon>
        <taxon>Chytridiomycota incertae sedis</taxon>
        <taxon>Chytridiomycetes</taxon>
        <taxon>Spizellomycetales</taxon>
        <taxon>Powellomycetaceae</taxon>
        <taxon>Geranomyces</taxon>
    </lineage>
</organism>
<dbReference type="GO" id="GO:0000166">
    <property type="term" value="F:nucleotide binding"/>
    <property type="evidence" value="ECO:0007669"/>
    <property type="project" value="UniProtKB-KW"/>
</dbReference>
<evidence type="ECO:0000259" key="15">
    <source>
        <dbReference type="PROSITE" id="PS50125"/>
    </source>
</evidence>
<feature type="compositionally biased region" description="Polar residues" evidence="13">
    <location>
        <begin position="94"/>
        <end position="104"/>
    </location>
</feature>
<feature type="compositionally biased region" description="Basic and acidic residues" evidence="13">
    <location>
        <begin position="1"/>
        <end position="12"/>
    </location>
</feature>
<evidence type="ECO:0000256" key="11">
    <source>
        <dbReference type="RuleBase" id="RU000405"/>
    </source>
</evidence>
<reference evidence="16" key="1">
    <citation type="submission" date="2020-05" db="EMBL/GenBank/DDBJ databases">
        <title>Phylogenomic resolution of chytrid fungi.</title>
        <authorList>
            <person name="Stajich J.E."/>
            <person name="Amses K."/>
            <person name="Simmons R."/>
            <person name="Seto K."/>
            <person name="Myers J."/>
            <person name="Bonds A."/>
            <person name="Quandt C.A."/>
            <person name="Barry K."/>
            <person name="Liu P."/>
            <person name="Grigoriev I."/>
            <person name="Longcore J.E."/>
            <person name="James T.Y."/>
        </authorList>
    </citation>
    <scope>NUCLEOTIDE SEQUENCE</scope>
    <source>
        <strain evidence="16">JEL0379</strain>
    </source>
</reference>
<dbReference type="Pfam" id="PF13426">
    <property type="entry name" value="PAS_9"/>
    <property type="match status" value="1"/>
</dbReference>
<evidence type="ECO:0000259" key="14">
    <source>
        <dbReference type="PROSITE" id="PS50112"/>
    </source>
</evidence>
<evidence type="ECO:0000256" key="13">
    <source>
        <dbReference type="SAM" id="MobiDB-lite"/>
    </source>
</evidence>
<dbReference type="SUPFAM" id="SSF55073">
    <property type="entry name" value="Nucleotide cyclase"/>
    <property type="match status" value="1"/>
</dbReference>
<dbReference type="InterPro" id="IPR018297">
    <property type="entry name" value="A/G_cyclase_CS"/>
</dbReference>
<evidence type="ECO:0000256" key="8">
    <source>
        <dbReference type="ARBA" id="ARBA00023136"/>
    </source>
</evidence>
<evidence type="ECO:0008006" key="18">
    <source>
        <dbReference type="Google" id="ProtNLM"/>
    </source>
</evidence>
<dbReference type="Pfam" id="PF00211">
    <property type="entry name" value="Guanylate_cyc"/>
    <property type="match status" value="1"/>
</dbReference>
<keyword evidence="4" id="KW-0812">Transmembrane</keyword>
<keyword evidence="9" id="KW-0325">Glycoprotein</keyword>
<evidence type="ECO:0000256" key="5">
    <source>
        <dbReference type="ARBA" id="ARBA00022729"/>
    </source>
</evidence>
<keyword evidence="3" id="KW-1003">Cell membrane</keyword>
<dbReference type="SUPFAM" id="SSF55785">
    <property type="entry name" value="PYP-like sensor domain (PAS domain)"/>
    <property type="match status" value="1"/>
</dbReference>
<feature type="region of interest" description="Disordered" evidence="13">
    <location>
        <begin position="435"/>
        <end position="478"/>
    </location>
</feature>
<keyword evidence="12" id="KW-0175">Coiled coil</keyword>
<dbReference type="Gene3D" id="3.30.70.1230">
    <property type="entry name" value="Nucleotide cyclase"/>
    <property type="match status" value="1"/>
</dbReference>
<keyword evidence="8" id="KW-0472">Membrane</keyword>
<evidence type="ECO:0000313" key="16">
    <source>
        <dbReference type="EMBL" id="KAJ3183387.1"/>
    </source>
</evidence>
<proteinExistence type="inferred from homology"/>
<protein>
    <recommendedName>
        <fullName evidence="18">Guanylate cyclase</fullName>
    </recommendedName>
</protein>
<gene>
    <name evidence="16" type="ORF">HDU87_006706</name>
</gene>
<feature type="domain" description="Guanylate cyclase" evidence="15">
    <location>
        <begin position="744"/>
        <end position="874"/>
    </location>
</feature>
<evidence type="ECO:0000256" key="10">
    <source>
        <dbReference type="ARBA" id="ARBA00023239"/>
    </source>
</evidence>
<evidence type="ECO:0000256" key="6">
    <source>
        <dbReference type="ARBA" id="ARBA00022741"/>
    </source>
</evidence>
<dbReference type="GO" id="GO:0035556">
    <property type="term" value="P:intracellular signal transduction"/>
    <property type="evidence" value="ECO:0007669"/>
    <property type="project" value="InterPro"/>
</dbReference>
<keyword evidence="7" id="KW-1133">Transmembrane helix</keyword>
<dbReference type="CDD" id="cd07302">
    <property type="entry name" value="CHD"/>
    <property type="match status" value="1"/>
</dbReference>
<feature type="region of interest" description="Disordered" evidence="13">
    <location>
        <begin position="94"/>
        <end position="119"/>
    </location>
</feature>
<dbReference type="InterPro" id="IPR050401">
    <property type="entry name" value="Cyclic_nucleotide_synthase"/>
</dbReference>
<dbReference type="PROSITE" id="PS50112">
    <property type="entry name" value="PAS"/>
    <property type="match status" value="1"/>
</dbReference>
<evidence type="ECO:0000256" key="1">
    <source>
        <dbReference type="ARBA" id="ARBA00004167"/>
    </source>
</evidence>
<evidence type="ECO:0000256" key="3">
    <source>
        <dbReference type="ARBA" id="ARBA00022475"/>
    </source>
</evidence>
<dbReference type="Proteomes" id="UP001212152">
    <property type="component" value="Unassembled WGS sequence"/>
</dbReference>
<evidence type="ECO:0000256" key="4">
    <source>
        <dbReference type="ARBA" id="ARBA00022692"/>
    </source>
</evidence>
<evidence type="ECO:0000313" key="17">
    <source>
        <dbReference type="Proteomes" id="UP001212152"/>
    </source>
</evidence>
<dbReference type="NCBIfam" id="TIGR00229">
    <property type="entry name" value="sensory_box"/>
    <property type="match status" value="1"/>
</dbReference>
<evidence type="ECO:0000256" key="9">
    <source>
        <dbReference type="ARBA" id="ARBA00023180"/>
    </source>
</evidence>
<comment type="subcellular location">
    <subcellularLocation>
        <location evidence="2">Cell membrane</location>
    </subcellularLocation>
    <subcellularLocation>
        <location evidence="1">Membrane</location>
        <topology evidence="1">Single-pass membrane protein</topology>
    </subcellularLocation>
</comment>
<dbReference type="GO" id="GO:0004016">
    <property type="term" value="F:adenylate cyclase activity"/>
    <property type="evidence" value="ECO:0007669"/>
    <property type="project" value="TreeGrafter"/>
</dbReference>
<dbReference type="InterPro" id="IPR000014">
    <property type="entry name" value="PAS"/>
</dbReference>
<dbReference type="PROSITE" id="PS50125">
    <property type="entry name" value="GUANYLATE_CYCLASE_2"/>
    <property type="match status" value="1"/>
</dbReference>
<dbReference type="GO" id="GO:0007168">
    <property type="term" value="P:receptor guanylyl cyclase signaling pathway"/>
    <property type="evidence" value="ECO:0007669"/>
    <property type="project" value="TreeGrafter"/>
</dbReference>
<dbReference type="InterPro" id="IPR001054">
    <property type="entry name" value="A/G_cyclase"/>
</dbReference>
<feature type="compositionally biased region" description="Acidic residues" evidence="13">
    <location>
        <begin position="105"/>
        <end position="119"/>
    </location>
</feature>
<dbReference type="PROSITE" id="PS00452">
    <property type="entry name" value="GUANYLATE_CYCLASE_1"/>
    <property type="match status" value="1"/>
</dbReference>